<dbReference type="Proteomes" id="UP000594464">
    <property type="component" value="Chromosome"/>
</dbReference>
<gene>
    <name evidence="8" type="ORF">G3M78_02960</name>
</gene>
<dbReference type="PANTHER" id="PTHR32071">
    <property type="entry name" value="TRANSCRIPTIONAL REGULATORY PROTEIN"/>
    <property type="match status" value="1"/>
</dbReference>
<keyword evidence="6" id="KW-0804">Transcription</keyword>
<name>A0A7T0G2N9_9BACT</name>
<dbReference type="GO" id="GO:0005524">
    <property type="term" value="F:ATP binding"/>
    <property type="evidence" value="ECO:0007669"/>
    <property type="project" value="UniProtKB-KW"/>
</dbReference>
<evidence type="ECO:0000256" key="6">
    <source>
        <dbReference type="ARBA" id="ARBA00023163"/>
    </source>
</evidence>
<evidence type="ECO:0000313" key="8">
    <source>
        <dbReference type="EMBL" id="QPJ64411.1"/>
    </source>
</evidence>
<accession>A0A7T0G2N9</accession>
<dbReference type="AlphaFoldDB" id="A0A7T0G2N9"/>
<dbReference type="PRINTS" id="PR01590">
    <property type="entry name" value="HTHFIS"/>
</dbReference>
<dbReference type="InterPro" id="IPR058031">
    <property type="entry name" value="AAA_lid_NorR"/>
</dbReference>
<keyword evidence="2" id="KW-0067">ATP-binding</keyword>
<evidence type="ECO:0000313" key="9">
    <source>
        <dbReference type="Proteomes" id="UP000594464"/>
    </source>
</evidence>
<dbReference type="InterPro" id="IPR025662">
    <property type="entry name" value="Sigma_54_int_dom_ATP-bd_1"/>
</dbReference>
<sequence length="355" mass="40201">MNTPTKNQPYKIIGDSPEIQKIYHVVDKSANSDSTVMIFGESGTGKELIARALHHNSERRQQPFIAVNCGAIPHDLLESELFGYEKGAFTGAAQTRVGRLELAHEGTVFLDEIGDMPTPLQVKLLRVLSEREIDRIGGSKSIPIDVRVVAATNVNIESAIEQGKFREDLFYRLNIIPIHMPPLRERKTDIPLLVNHFLNHFNLLKNKSFASIEAEAMEILKHYNWPGNIRELQNFVERMVVLGSGTKLTRRDLPEKVLNDVPHEKWAPLEEAEHDETPAEMIRRSFQSASPFPVFSGIPEEGINLKQTVEDFEREIILEALEKTGWVKNKAATLLGLNRTTLVEKLKKMKISRDD</sequence>
<dbReference type="InterPro" id="IPR027417">
    <property type="entry name" value="P-loop_NTPase"/>
</dbReference>
<dbReference type="SMART" id="SM00382">
    <property type="entry name" value="AAA"/>
    <property type="match status" value="1"/>
</dbReference>
<dbReference type="CDD" id="cd00009">
    <property type="entry name" value="AAA"/>
    <property type="match status" value="1"/>
</dbReference>
<evidence type="ECO:0000256" key="2">
    <source>
        <dbReference type="ARBA" id="ARBA00022840"/>
    </source>
</evidence>
<dbReference type="EMBL" id="CP048620">
    <property type="protein sequence ID" value="QPJ64411.1"/>
    <property type="molecule type" value="Genomic_DNA"/>
</dbReference>
<dbReference type="Pfam" id="PF02954">
    <property type="entry name" value="HTH_8"/>
    <property type="match status" value="1"/>
</dbReference>
<keyword evidence="5" id="KW-0010">Activator</keyword>
<keyword evidence="1" id="KW-0547">Nucleotide-binding</keyword>
<dbReference type="Gene3D" id="1.10.8.60">
    <property type="match status" value="1"/>
</dbReference>
<dbReference type="GO" id="GO:0043565">
    <property type="term" value="F:sequence-specific DNA binding"/>
    <property type="evidence" value="ECO:0007669"/>
    <property type="project" value="InterPro"/>
</dbReference>
<dbReference type="Gene3D" id="1.10.10.60">
    <property type="entry name" value="Homeodomain-like"/>
    <property type="match status" value="1"/>
</dbReference>
<dbReference type="GO" id="GO:0006355">
    <property type="term" value="P:regulation of DNA-templated transcription"/>
    <property type="evidence" value="ECO:0007669"/>
    <property type="project" value="InterPro"/>
</dbReference>
<keyword evidence="3" id="KW-0805">Transcription regulation</keyword>
<evidence type="ECO:0000259" key="7">
    <source>
        <dbReference type="PROSITE" id="PS50045"/>
    </source>
</evidence>
<organism evidence="8 9">
    <name type="scientific">Candidatus Nitrohelix vancouverensis</name>
    <dbReference type="NCBI Taxonomy" id="2705534"/>
    <lineage>
        <taxon>Bacteria</taxon>
        <taxon>Pseudomonadati</taxon>
        <taxon>Nitrospinota/Tectimicrobiota group</taxon>
        <taxon>Nitrospinota</taxon>
        <taxon>Nitrospinia</taxon>
        <taxon>Nitrospinales</taxon>
        <taxon>Nitrospinaceae</taxon>
        <taxon>Candidatus Nitrohelix</taxon>
    </lineage>
</organism>
<evidence type="ECO:0000256" key="4">
    <source>
        <dbReference type="ARBA" id="ARBA00023125"/>
    </source>
</evidence>
<dbReference type="FunFam" id="1.10.8.60:FF:000014">
    <property type="entry name" value="DNA-binding transcriptional regulator NtrC"/>
    <property type="match status" value="1"/>
</dbReference>
<keyword evidence="4" id="KW-0238">DNA-binding</keyword>
<dbReference type="SUPFAM" id="SSF52540">
    <property type="entry name" value="P-loop containing nucleoside triphosphate hydrolases"/>
    <property type="match status" value="1"/>
</dbReference>
<evidence type="ECO:0000256" key="3">
    <source>
        <dbReference type="ARBA" id="ARBA00023015"/>
    </source>
</evidence>
<dbReference type="SUPFAM" id="SSF46689">
    <property type="entry name" value="Homeodomain-like"/>
    <property type="match status" value="1"/>
</dbReference>
<evidence type="ECO:0000256" key="1">
    <source>
        <dbReference type="ARBA" id="ARBA00022741"/>
    </source>
</evidence>
<reference evidence="9" key="1">
    <citation type="submission" date="2020-02" db="EMBL/GenBank/DDBJ databases">
        <title>Genomic and physiological characterization of two novel Nitrospinaceae genera.</title>
        <authorList>
            <person name="Mueller A.J."/>
            <person name="Jung M.-Y."/>
            <person name="Strachan C.R."/>
            <person name="Herbold C.W."/>
            <person name="Kirkegaard R.H."/>
            <person name="Daims H."/>
        </authorList>
    </citation>
    <scope>NUCLEOTIDE SEQUENCE [LARGE SCALE GENOMIC DNA]</scope>
</reference>
<dbReference type="Pfam" id="PF25601">
    <property type="entry name" value="AAA_lid_14"/>
    <property type="match status" value="1"/>
</dbReference>
<dbReference type="InterPro" id="IPR025944">
    <property type="entry name" value="Sigma_54_int_dom_CS"/>
</dbReference>
<evidence type="ECO:0000256" key="5">
    <source>
        <dbReference type="ARBA" id="ARBA00023159"/>
    </source>
</evidence>
<dbReference type="InterPro" id="IPR009057">
    <property type="entry name" value="Homeodomain-like_sf"/>
</dbReference>
<dbReference type="InterPro" id="IPR025943">
    <property type="entry name" value="Sigma_54_int_dom_ATP-bd_2"/>
</dbReference>
<dbReference type="InterPro" id="IPR003593">
    <property type="entry name" value="AAA+_ATPase"/>
</dbReference>
<dbReference type="PROSITE" id="PS00688">
    <property type="entry name" value="SIGMA54_INTERACT_3"/>
    <property type="match status" value="1"/>
</dbReference>
<dbReference type="PROSITE" id="PS00676">
    <property type="entry name" value="SIGMA54_INTERACT_2"/>
    <property type="match status" value="1"/>
</dbReference>
<dbReference type="Gene3D" id="3.40.50.300">
    <property type="entry name" value="P-loop containing nucleotide triphosphate hydrolases"/>
    <property type="match status" value="1"/>
</dbReference>
<dbReference type="InterPro" id="IPR002078">
    <property type="entry name" value="Sigma_54_int"/>
</dbReference>
<dbReference type="FunFam" id="3.40.50.300:FF:000006">
    <property type="entry name" value="DNA-binding transcriptional regulator NtrC"/>
    <property type="match status" value="1"/>
</dbReference>
<dbReference type="InterPro" id="IPR002197">
    <property type="entry name" value="HTH_Fis"/>
</dbReference>
<dbReference type="PANTHER" id="PTHR32071:SF57">
    <property type="entry name" value="C4-DICARBOXYLATE TRANSPORT TRANSCRIPTIONAL REGULATORY PROTEIN DCTD"/>
    <property type="match status" value="1"/>
</dbReference>
<dbReference type="Pfam" id="PF00158">
    <property type="entry name" value="Sigma54_activat"/>
    <property type="match status" value="1"/>
</dbReference>
<protein>
    <submittedName>
        <fullName evidence="8">Sigma-54-dependent Fis family transcriptional regulator</fullName>
    </submittedName>
</protein>
<proteinExistence type="predicted"/>
<dbReference type="PROSITE" id="PS50045">
    <property type="entry name" value="SIGMA54_INTERACT_4"/>
    <property type="match status" value="1"/>
</dbReference>
<dbReference type="PROSITE" id="PS00675">
    <property type="entry name" value="SIGMA54_INTERACT_1"/>
    <property type="match status" value="1"/>
</dbReference>
<feature type="domain" description="Sigma-54 factor interaction" evidence="7">
    <location>
        <begin position="12"/>
        <end position="241"/>
    </location>
</feature>
<dbReference type="KEGG" id="nva:G3M78_02960"/>